<accession>A0AAN0VN39</accession>
<dbReference type="Proteomes" id="UP000029413">
    <property type="component" value="Chromosome 1"/>
</dbReference>
<sequence>MQTKNMSDASFFYSSGFAQWSAQHEPIGYQTMLTLREEAIVMLAKSVSEGEITSIDGVDSPLSTAIKAHHQLTDFEMNAHWIGSSQAWICPCCGRSKFHISRAGKKSQILAKLVVHHDHMGEALKAAFHAAFAEAGTLDAQIEGKRLVERIGSAFAAYEEVLICEDCNNADTEAKKLVEAPSFFSFSIGQIRSFIQSSAHRPHDVDASAAHQRWEEARPAYELRMKLIRTVARAAATDNHWYEPYDRKMQPVPTLGNGHRTGDTTILRWISTESLYKALGPQQKAAPRNLTRWRTTEPKQGRPLPANFLAMLQSDEDRARRWEQVADDWSCPVCQRTKQEVLYMGDEGKVSFHISTNHGRGAWKGATQICNHCNSTLMSLKTEISELIGHRPRDSYAFVSPNELAGIIRPRPHTPHTIRAPEAAELVAIIVNRLGDSL</sequence>
<evidence type="ECO:0000313" key="2">
    <source>
        <dbReference type="Proteomes" id="UP000029413"/>
    </source>
</evidence>
<evidence type="ECO:0000313" key="1">
    <source>
        <dbReference type="EMBL" id="AIO33335.1"/>
    </source>
</evidence>
<proteinExistence type="predicted"/>
<dbReference type="KEGG" id="bcen:DM39_2037"/>
<keyword evidence="2" id="KW-1185">Reference proteome</keyword>
<gene>
    <name evidence="1" type="ORF">DM39_2037</name>
</gene>
<protein>
    <submittedName>
        <fullName evidence="1">Rubredoxin family protein</fullName>
    </submittedName>
</protein>
<dbReference type="AlphaFoldDB" id="A0AAN0VN39"/>
<organism evidence="1 2">
    <name type="scientific">Burkholderia cenocepacia</name>
    <dbReference type="NCBI Taxonomy" id="95486"/>
    <lineage>
        <taxon>Bacteria</taxon>
        <taxon>Pseudomonadati</taxon>
        <taxon>Pseudomonadota</taxon>
        <taxon>Betaproteobacteria</taxon>
        <taxon>Burkholderiales</taxon>
        <taxon>Burkholderiaceae</taxon>
        <taxon>Burkholderia</taxon>
        <taxon>Burkholderia cepacia complex</taxon>
    </lineage>
</organism>
<name>A0AAN0VN39_9BURK</name>
<dbReference type="EMBL" id="CP007783">
    <property type="protein sequence ID" value="AIO33335.1"/>
    <property type="molecule type" value="Genomic_DNA"/>
</dbReference>
<reference evidence="1 2" key="1">
    <citation type="submission" date="2014-05" db="EMBL/GenBank/DDBJ databases">
        <authorList>
            <person name="Bishop-Lilly K.A."/>
            <person name="Broomall S.M."/>
            <person name="Chain P.S."/>
            <person name="Chertkov O."/>
            <person name="Coyne S.R."/>
            <person name="Daligault H.E."/>
            <person name="Davenport K.W."/>
            <person name="Erkkila T."/>
            <person name="Frey K.G."/>
            <person name="Gibbons H.S."/>
            <person name="Gu W."/>
            <person name="Jaissle J."/>
            <person name="Johnson S.L."/>
            <person name="Koroleva G.I."/>
            <person name="Ladner J.T."/>
            <person name="Lo C.-C."/>
            <person name="Minogue T.D."/>
            <person name="Munk C."/>
            <person name="Palacios G.F."/>
            <person name="Redden C.L."/>
            <person name="Rosenzweig C.N."/>
            <person name="Scholz M.B."/>
            <person name="Teshima H."/>
            <person name="Xu Y."/>
        </authorList>
    </citation>
    <scope>NUCLEOTIDE SEQUENCE [LARGE SCALE GENOMIC DNA]</scope>
    <source>
        <strain evidence="1 2">DDS 22E-1</strain>
    </source>
</reference>